<evidence type="ECO:0000313" key="3">
    <source>
        <dbReference type="Proteomes" id="UP000829685"/>
    </source>
</evidence>
<protein>
    <submittedName>
        <fullName evidence="2">Uncharacterized protein</fullName>
    </submittedName>
</protein>
<evidence type="ECO:0000256" key="1">
    <source>
        <dbReference type="SAM" id="Phobius"/>
    </source>
</evidence>
<keyword evidence="1" id="KW-0472">Membrane</keyword>
<proteinExistence type="predicted"/>
<keyword evidence="1" id="KW-0812">Transmembrane</keyword>
<accession>A0A9P9WTG0</accession>
<name>A0A9P9WTG0_9PEZI</name>
<sequence>MGLFRMLLIGVALIVSLPIAAFVFLALRFQYTLLKGTKTKRNLGLDDPIWSLEEYQRLFAHRKWAHIESFACAKEIPLSRIRRSLLQSQEGLVSEVFRVVWNRRVNMQSGGAPSDVAPTVGSRSQSSDIRAEVVGITPQEMSMAITTVHTNFTGGLETVTVEINPSADVMIVTFKYLWHNDIILPRKWKQWLGVYMQLTSRRMWLLDLAAALTSQ</sequence>
<dbReference type="Proteomes" id="UP000829685">
    <property type="component" value="Unassembled WGS sequence"/>
</dbReference>
<keyword evidence="3" id="KW-1185">Reference proteome</keyword>
<dbReference type="EMBL" id="JAFIMR010000006">
    <property type="protein sequence ID" value="KAI1877795.1"/>
    <property type="molecule type" value="Genomic_DNA"/>
</dbReference>
<dbReference type="AlphaFoldDB" id="A0A9P9WTG0"/>
<comment type="caution">
    <text evidence="2">The sequence shown here is derived from an EMBL/GenBank/DDBJ whole genome shotgun (WGS) entry which is preliminary data.</text>
</comment>
<reference evidence="2" key="1">
    <citation type="submission" date="2021-03" db="EMBL/GenBank/DDBJ databases">
        <title>Revisited historic fungal species revealed as producer of novel bioactive compounds through whole genome sequencing and comparative genomics.</title>
        <authorList>
            <person name="Vignolle G.A."/>
            <person name="Hochenegger N."/>
            <person name="Mach R.L."/>
            <person name="Mach-Aigner A.R."/>
            <person name="Javad Rahimi M."/>
            <person name="Salim K.A."/>
            <person name="Chan C.M."/>
            <person name="Lim L.B.L."/>
            <person name="Cai F."/>
            <person name="Druzhinina I.S."/>
            <person name="U'Ren J.M."/>
            <person name="Derntl C."/>
        </authorList>
    </citation>
    <scope>NUCLEOTIDE SEQUENCE</scope>
    <source>
        <strain evidence="2">TUCIM 5799</strain>
    </source>
</reference>
<dbReference type="OrthoDB" id="4647542at2759"/>
<keyword evidence="1" id="KW-1133">Transmembrane helix</keyword>
<organism evidence="2 3">
    <name type="scientific">Neoarthrinium moseri</name>
    <dbReference type="NCBI Taxonomy" id="1658444"/>
    <lineage>
        <taxon>Eukaryota</taxon>
        <taxon>Fungi</taxon>
        <taxon>Dikarya</taxon>
        <taxon>Ascomycota</taxon>
        <taxon>Pezizomycotina</taxon>
        <taxon>Sordariomycetes</taxon>
        <taxon>Xylariomycetidae</taxon>
        <taxon>Amphisphaeriales</taxon>
        <taxon>Apiosporaceae</taxon>
        <taxon>Neoarthrinium</taxon>
    </lineage>
</organism>
<gene>
    <name evidence="2" type="ORF">JX265_003803</name>
</gene>
<feature type="transmembrane region" description="Helical" evidence="1">
    <location>
        <begin position="6"/>
        <end position="27"/>
    </location>
</feature>
<evidence type="ECO:0000313" key="2">
    <source>
        <dbReference type="EMBL" id="KAI1877795.1"/>
    </source>
</evidence>